<name>A0AAW4N2M6_9FIRM</name>
<evidence type="ECO:0000313" key="2">
    <source>
        <dbReference type="EMBL" id="MBV3393465.1"/>
    </source>
</evidence>
<dbReference type="EMBL" id="JAHOEL010000075">
    <property type="protein sequence ID" value="MBV3393465.1"/>
    <property type="molecule type" value="Genomic_DNA"/>
</dbReference>
<reference evidence="1 4" key="1">
    <citation type="submission" date="2021-06" db="EMBL/GenBank/DDBJ databases">
        <title>Collection of gut derived symbiotic bacterial strains cultured from healthy donors.</title>
        <authorList>
            <person name="Lin H."/>
            <person name="Littmann E."/>
            <person name="Pamer E.G."/>
        </authorList>
    </citation>
    <scope>NUCLEOTIDE SEQUENCE</scope>
    <source>
        <strain evidence="2 4">MSK.21.70</strain>
        <strain evidence="1">MSK.21.82</strain>
    </source>
</reference>
<protein>
    <recommendedName>
        <fullName evidence="5">DUF4825 domain-containing protein</fullName>
    </recommendedName>
</protein>
<dbReference type="Proteomes" id="UP001196408">
    <property type="component" value="Unassembled WGS sequence"/>
</dbReference>
<keyword evidence="4" id="KW-1185">Reference proteome</keyword>
<dbReference type="RefSeq" id="WP_217748125.1">
    <property type="nucleotide sequence ID" value="NZ_JAHOEB010000076.1"/>
</dbReference>
<evidence type="ECO:0008006" key="5">
    <source>
        <dbReference type="Google" id="ProtNLM"/>
    </source>
</evidence>
<dbReference type="Proteomes" id="UP001197492">
    <property type="component" value="Unassembled WGS sequence"/>
</dbReference>
<evidence type="ECO:0000313" key="1">
    <source>
        <dbReference type="EMBL" id="MBV3383443.1"/>
    </source>
</evidence>
<dbReference type="AlphaFoldDB" id="A0AAW4N2M6"/>
<comment type="caution">
    <text evidence="1">The sequence shown here is derived from an EMBL/GenBank/DDBJ whole genome shotgun (WGS) entry which is preliminary data.</text>
</comment>
<evidence type="ECO:0000313" key="4">
    <source>
        <dbReference type="Proteomes" id="UP001197492"/>
    </source>
</evidence>
<sequence>MKSKKTIVTIIVCLLIAVVAVFVVPSSNSYLLEVTASGEKKKEYSLYKSTSISNKLKDVDFVDHLPDGIQKYDESKMRYGSPSYTVILKENAYRFYRMSNSSDVLVTKSNKSDDSKIKEYARVDKDSFKKLASSTNYVDYDQLDYWN</sequence>
<proteinExistence type="predicted"/>
<evidence type="ECO:0000313" key="3">
    <source>
        <dbReference type="Proteomes" id="UP001196408"/>
    </source>
</evidence>
<organism evidence="1 3">
    <name type="scientific">Catenibacterium mitsuokai</name>
    <dbReference type="NCBI Taxonomy" id="100886"/>
    <lineage>
        <taxon>Bacteria</taxon>
        <taxon>Bacillati</taxon>
        <taxon>Bacillota</taxon>
        <taxon>Erysipelotrichia</taxon>
        <taxon>Erysipelotrichales</taxon>
        <taxon>Coprobacillaceae</taxon>
        <taxon>Catenibacterium</taxon>
    </lineage>
</organism>
<dbReference type="EMBL" id="JAHOEF010000076">
    <property type="protein sequence ID" value="MBV3383443.1"/>
    <property type="molecule type" value="Genomic_DNA"/>
</dbReference>
<accession>A0AAW4N2M6</accession>
<gene>
    <name evidence="1" type="ORF">KSV97_09520</name>
    <name evidence="2" type="ORF">KSW06_09445</name>
</gene>